<comment type="caution">
    <text evidence="2">The sequence shown here is derived from an EMBL/GenBank/DDBJ whole genome shotgun (WGS) entry which is preliminary data.</text>
</comment>
<keyword evidence="3" id="KW-1185">Reference proteome</keyword>
<organism evidence="2 3">
    <name type="scientific">Diacronema lutheri</name>
    <name type="common">Unicellular marine alga</name>
    <name type="synonym">Monochrysis lutheri</name>
    <dbReference type="NCBI Taxonomy" id="2081491"/>
    <lineage>
        <taxon>Eukaryota</taxon>
        <taxon>Haptista</taxon>
        <taxon>Haptophyta</taxon>
        <taxon>Pavlovophyceae</taxon>
        <taxon>Pavlovales</taxon>
        <taxon>Pavlovaceae</taxon>
        <taxon>Diacronema</taxon>
    </lineage>
</organism>
<sequence length="813" mass="81217">MADVAHELHKPFGLDTLGGFSQILVHALSAVERSMHERVTAAAADAAAAVRAELDSQYVSRAEHTRALDTLAATVAADKSAALARNREVHGIARAHDDALSTLARDVRALTARLDAEMDSRRSHAREIEQRAGRSLERARRLAGGAGALGALHERAATAPDLLVADARDASASSHQPPRRAAIDDADVREPPVGVACASSPDSSSGVGAAAPPSASPPRSRAPSSSAPPPSGAGAEPPEARPLALLEEAVSQIISACGALAFAHGAEGAESAAGATGVLAQQGQQQRAGCEAARCVSAVARCDPVVARCASAAAGTAGGGGEAHASSPLAPVASIAPEPITTAPISPAPIAPASAELRSARAELAVQRALIAQLRARVDEHSSDLAIVLAAERAREAAAGAHRAEVETRADAAIVCAESAASAASAAADAAAAARAELAALSARADALDADARARAHAMNEAVRELRARLGGKAERFDLLALAARVGASAGGTPGAGDELAKLRARMHAAEQALGARAHADALRRLEAAVAKLALGAGARSAGSVGKSQALALCLACDQPIVQTPLGERLPRAVVPRPTSAARAPADGVHARTGSAALGVRGASAGALAAEGDEAMRAAARATAPVGLEVGSAGRPMPSRVRSAHDYYGSSHVRHKLLPVGPASPRALNVAAAAATAAEAETAAHAALVVAVTPVRAIERSASTPPTAADGGAPPAACVRPATAPGGGPGEPPRMRRVRVADGFDSARARGATHERARELDAQSTGAGGASNDGLETSNAPWSGGASADEQGDEADLALSVPGYTRYSDAHTG</sequence>
<feature type="compositionally biased region" description="Basic and acidic residues" evidence="1">
    <location>
        <begin position="748"/>
        <end position="761"/>
    </location>
</feature>
<feature type="region of interest" description="Disordered" evidence="1">
    <location>
        <begin position="748"/>
        <end position="813"/>
    </location>
</feature>
<dbReference type="AlphaFoldDB" id="A0A8J5X618"/>
<feature type="compositionally biased region" description="Basic and acidic residues" evidence="1">
    <location>
        <begin position="181"/>
        <end position="190"/>
    </location>
</feature>
<gene>
    <name evidence="2" type="ORF">KFE25_005677</name>
</gene>
<dbReference type="OMA" id="CEAARCV"/>
<evidence type="ECO:0000256" key="1">
    <source>
        <dbReference type="SAM" id="MobiDB-lite"/>
    </source>
</evidence>
<feature type="region of interest" description="Disordered" evidence="1">
    <location>
        <begin position="168"/>
        <end position="238"/>
    </location>
</feature>
<protein>
    <submittedName>
        <fullName evidence="2">Uncharacterized protein</fullName>
    </submittedName>
</protein>
<dbReference type="Proteomes" id="UP000751190">
    <property type="component" value="Unassembled WGS sequence"/>
</dbReference>
<accession>A0A8J5X618</accession>
<feature type="compositionally biased region" description="Low complexity" evidence="1">
    <location>
        <begin position="702"/>
        <end position="717"/>
    </location>
</feature>
<reference evidence="2" key="1">
    <citation type="submission" date="2021-05" db="EMBL/GenBank/DDBJ databases">
        <title>The genome of the haptophyte Pavlova lutheri (Diacronema luteri, Pavlovales) - a model for lipid biosynthesis in eukaryotic algae.</title>
        <authorList>
            <person name="Hulatt C.J."/>
            <person name="Posewitz M.C."/>
        </authorList>
    </citation>
    <scope>NUCLEOTIDE SEQUENCE</scope>
    <source>
        <strain evidence="2">NIVA-4/92</strain>
    </source>
</reference>
<evidence type="ECO:0000313" key="2">
    <source>
        <dbReference type="EMBL" id="KAG8459166.1"/>
    </source>
</evidence>
<evidence type="ECO:0000313" key="3">
    <source>
        <dbReference type="Proteomes" id="UP000751190"/>
    </source>
</evidence>
<name>A0A8J5X618_DIALT</name>
<dbReference type="OrthoDB" id="10689239at2759"/>
<feature type="compositionally biased region" description="Low complexity" evidence="1">
    <location>
        <begin position="198"/>
        <end position="225"/>
    </location>
</feature>
<proteinExistence type="predicted"/>
<dbReference type="EMBL" id="JAGTXO010000043">
    <property type="protein sequence ID" value="KAG8459166.1"/>
    <property type="molecule type" value="Genomic_DNA"/>
</dbReference>
<feature type="region of interest" description="Disordered" evidence="1">
    <location>
        <begin position="702"/>
        <end position="736"/>
    </location>
</feature>